<organism evidence="2 3">
    <name type="scientific">Spirosoma arboris</name>
    <dbReference type="NCBI Taxonomy" id="2682092"/>
    <lineage>
        <taxon>Bacteria</taxon>
        <taxon>Pseudomonadati</taxon>
        <taxon>Bacteroidota</taxon>
        <taxon>Cytophagia</taxon>
        <taxon>Cytophagales</taxon>
        <taxon>Cytophagaceae</taxon>
        <taxon>Spirosoma</taxon>
    </lineage>
</organism>
<reference evidence="2 3" key="1">
    <citation type="submission" date="2019-12" db="EMBL/GenBank/DDBJ databases">
        <title>Spirosoma sp. HMF4905 genome sequencing and assembly.</title>
        <authorList>
            <person name="Kang H."/>
            <person name="Cha I."/>
            <person name="Kim H."/>
            <person name="Joh K."/>
        </authorList>
    </citation>
    <scope>NUCLEOTIDE SEQUENCE [LARGE SCALE GENOMIC DNA]</scope>
    <source>
        <strain evidence="2 3">HMF4905</strain>
    </source>
</reference>
<evidence type="ECO:0000313" key="3">
    <source>
        <dbReference type="Proteomes" id="UP000436006"/>
    </source>
</evidence>
<evidence type="ECO:0000256" key="1">
    <source>
        <dbReference type="SAM" id="Phobius"/>
    </source>
</evidence>
<dbReference type="AlphaFoldDB" id="A0A7K1SR55"/>
<name>A0A7K1SR55_9BACT</name>
<feature type="transmembrane region" description="Helical" evidence="1">
    <location>
        <begin position="44"/>
        <end position="62"/>
    </location>
</feature>
<proteinExistence type="predicted"/>
<dbReference type="EMBL" id="WPIN01000036">
    <property type="protein sequence ID" value="MVM36278.1"/>
    <property type="molecule type" value="Genomic_DNA"/>
</dbReference>
<keyword evidence="3" id="KW-1185">Reference proteome</keyword>
<dbReference type="RefSeq" id="WP_157591076.1">
    <property type="nucleotide sequence ID" value="NZ_WPIN01000036.1"/>
</dbReference>
<evidence type="ECO:0000313" key="2">
    <source>
        <dbReference type="EMBL" id="MVM36278.1"/>
    </source>
</evidence>
<dbReference type="Proteomes" id="UP000436006">
    <property type="component" value="Unassembled WGS sequence"/>
</dbReference>
<feature type="transmembrane region" description="Helical" evidence="1">
    <location>
        <begin position="102"/>
        <end position="120"/>
    </location>
</feature>
<feature type="transmembrane region" description="Helical" evidence="1">
    <location>
        <begin position="74"/>
        <end position="96"/>
    </location>
</feature>
<keyword evidence="1" id="KW-1133">Transmembrane helix</keyword>
<comment type="caution">
    <text evidence="2">The sequence shown here is derived from an EMBL/GenBank/DDBJ whole genome shotgun (WGS) entry which is preliminary data.</text>
</comment>
<gene>
    <name evidence="2" type="ORF">GO755_40090</name>
</gene>
<keyword evidence="1" id="KW-0812">Transmembrane</keyword>
<keyword evidence="1" id="KW-0472">Membrane</keyword>
<accession>A0A7K1SR55</accession>
<feature type="transmembrane region" description="Helical" evidence="1">
    <location>
        <begin position="20"/>
        <end position="38"/>
    </location>
</feature>
<sequence length="135" mass="15471">MTSPSQSGKVWGILQRKPTFYELTAMVMSLLFLLSAILPTLEGWVYQAFRVIWLIGFLLLFSSDGPITGRNRPFYYSIWVASSMAMFIAIQGGFPFDNITGQVWRMADVAWIVVILRGAYTYHYRDTKEIAKPLF</sequence>
<protein>
    <submittedName>
        <fullName evidence="2">Uncharacterized protein</fullName>
    </submittedName>
</protein>